<reference evidence="13 14" key="1">
    <citation type="submission" date="2016-10" db="EMBL/GenBank/DDBJ databases">
        <authorList>
            <person name="Varghese N."/>
            <person name="Submissions S."/>
        </authorList>
    </citation>
    <scope>NUCLEOTIDE SEQUENCE [LARGE SCALE GENOMIC DNA]</scope>
    <source>
        <strain evidence="13 14">DSM 18839</strain>
    </source>
</reference>
<feature type="transmembrane region" description="Helical" evidence="11">
    <location>
        <begin position="248"/>
        <end position="275"/>
    </location>
</feature>
<dbReference type="NCBIfam" id="TIGR01474">
    <property type="entry name" value="ubiA_proteo"/>
    <property type="match status" value="1"/>
</dbReference>
<feature type="transmembrane region" description="Helical" evidence="11">
    <location>
        <begin position="121"/>
        <end position="142"/>
    </location>
</feature>
<proteinExistence type="inferred from homology"/>
<evidence type="ECO:0000256" key="8">
    <source>
        <dbReference type="ARBA" id="ARBA00022692"/>
    </source>
</evidence>
<dbReference type="HAMAP" id="MF_01635">
    <property type="entry name" value="UbiA"/>
    <property type="match status" value="1"/>
</dbReference>
<dbReference type="PANTHER" id="PTHR11048:SF28">
    <property type="entry name" value="4-HYDROXYBENZOATE POLYPRENYLTRANSFERASE, MITOCHONDRIAL"/>
    <property type="match status" value="1"/>
</dbReference>
<feature type="transmembrane region" description="Helical" evidence="11">
    <location>
        <begin position="43"/>
        <end position="63"/>
    </location>
</feature>
<dbReference type="AlphaFoldDB" id="A0A8G2EWE3"/>
<dbReference type="GO" id="GO:0008412">
    <property type="term" value="F:4-hydroxybenzoate polyprenyltransferase activity"/>
    <property type="evidence" value="ECO:0007669"/>
    <property type="project" value="UniProtKB-UniRule"/>
</dbReference>
<dbReference type="OrthoDB" id="9782418at2"/>
<evidence type="ECO:0000313" key="13">
    <source>
        <dbReference type="EMBL" id="SDF76726.1"/>
    </source>
</evidence>
<evidence type="ECO:0000256" key="10">
    <source>
        <dbReference type="ARBA" id="ARBA00023136"/>
    </source>
</evidence>
<dbReference type="RefSeq" id="WP_093150334.1">
    <property type="nucleotide sequence ID" value="NZ_FNBW01000006.1"/>
</dbReference>
<dbReference type="FunFam" id="1.10.357.140:FF:000003">
    <property type="entry name" value="4-hydroxybenzoate polyprenyltransferase, mitochondrial"/>
    <property type="match status" value="1"/>
</dbReference>
<evidence type="ECO:0000256" key="2">
    <source>
        <dbReference type="ARBA" id="ARBA00004141"/>
    </source>
</evidence>
<evidence type="ECO:0000256" key="11">
    <source>
        <dbReference type="HAMAP-Rule" id="MF_01635"/>
    </source>
</evidence>
<comment type="subcellular location">
    <subcellularLocation>
        <location evidence="11">Cell inner membrane</location>
        <topology evidence="11">Multi-pass membrane protein</topology>
    </subcellularLocation>
    <subcellularLocation>
        <location evidence="2">Membrane</location>
        <topology evidence="2">Multi-pass membrane protein</topology>
    </subcellularLocation>
</comment>
<keyword evidence="8 11" id="KW-0812">Transmembrane</keyword>
<comment type="similarity">
    <text evidence="3 11">Belongs to the UbiA prenyltransferase family.</text>
</comment>
<dbReference type="Gene3D" id="1.20.120.1780">
    <property type="entry name" value="UbiA prenyltransferase"/>
    <property type="match status" value="1"/>
</dbReference>
<evidence type="ECO:0000256" key="4">
    <source>
        <dbReference type="ARBA" id="ARBA00022475"/>
    </source>
</evidence>
<evidence type="ECO:0000256" key="6">
    <source>
        <dbReference type="ARBA" id="ARBA00022679"/>
    </source>
</evidence>
<dbReference type="Pfam" id="PF01040">
    <property type="entry name" value="UbiA"/>
    <property type="match status" value="1"/>
</dbReference>
<keyword evidence="6 11" id="KW-0808">Transferase</keyword>
<evidence type="ECO:0000313" key="14">
    <source>
        <dbReference type="Proteomes" id="UP000198615"/>
    </source>
</evidence>
<dbReference type="UniPathway" id="UPA00232"/>
<comment type="catalytic activity">
    <reaction evidence="11">
        <text>all-trans-octaprenyl diphosphate + 4-hydroxybenzoate = 4-hydroxy-3-(all-trans-octaprenyl)benzoate + diphosphate</text>
        <dbReference type="Rhea" id="RHEA:27782"/>
        <dbReference type="ChEBI" id="CHEBI:1617"/>
        <dbReference type="ChEBI" id="CHEBI:17879"/>
        <dbReference type="ChEBI" id="CHEBI:33019"/>
        <dbReference type="ChEBI" id="CHEBI:57711"/>
        <dbReference type="EC" id="2.5.1.39"/>
    </reaction>
</comment>
<feature type="transmembrane region" description="Helical" evidence="11">
    <location>
        <begin position="148"/>
        <end position="165"/>
    </location>
</feature>
<feature type="transmembrane region" description="Helical" evidence="11">
    <location>
        <begin position="75"/>
        <end position="100"/>
    </location>
</feature>
<keyword evidence="11" id="KW-0460">Magnesium</keyword>
<dbReference type="FunFam" id="1.20.120.1780:FF:000001">
    <property type="entry name" value="4-hydroxybenzoate octaprenyltransferase"/>
    <property type="match status" value="1"/>
</dbReference>
<protein>
    <recommendedName>
        <fullName evidence="11 12">4-hydroxybenzoate octaprenyltransferase</fullName>
        <ecNumber evidence="11 12">2.5.1.39</ecNumber>
    </recommendedName>
    <alternativeName>
        <fullName evidence="11">4-HB polyprenyltransferase</fullName>
    </alternativeName>
</protein>
<dbReference type="GO" id="GO:0006744">
    <property type="term" value="P:ubiquinone biosynthetic process"/>
    <property type="evidence" value="ECO:0007669"/>
    <property type="project" value="UniProtKB-UniRule"/>
</dbReference>
<evidence type="ECO:0000256" key="3">
    <source>
        <dbReference type="ARBA" id="ARBA00005985"/>
    </source>
</evidence>
<dbReference type="EC" id="2.5.1.39" evidence="11 12"/>
<keyword evidence="10 11" id="KW-0472">Membrane</keyword>
<dbReference type="CDD" id="cd13959">
    <property type="entry name" value="PT_UbiA_COQ2"/>
    <property type="match status" value="1"/>
</dbReference>
<dbReference type="InterPro" id="IPR044878">
    <property type="entry name" value="UbiA_sf"/>
</dbReference>
<keyword evidence="7 11" id="KW-0831">Ubiquinone biosynthesis</keyword>
<keyword evidence="9 11" id="KW-1133">Transmembrane helix</keyword>
<dbReference type="Proteomes" id="UP000198615">
    <property type="component" value="Unassembled WGS sequence"/>
</dbReference>
<gene>
    <name evidence="11" type="primary">ubiA</name>
    <name evidence="13" type="ORF">SAMN05660686_02272</name>
</gene>
<comment type="caution">
    <text evidence="13">The sequence shown here is derived from an EMBL/GenBank/DDBJ whole genome shotgun (WGS) entry which is preliminary data.</text>
</comment>
<evidence type="ECO:0000256" key="1">
    <source>
        <dbReference type="ARBA" id="ARBA00001946"/>
    </source>
</evidence>
<dbReference type="InterPro" id="IPR000537">
    <property type="entry name" value="UbiA_prenyltransferase"/>
</dbReference>
<name>A0A8G2EWE3_9PROT</name>
<keyword evidence="14" id="KW-1185">Reference proteome</keyword>
<sequence length="316" mass="33771">MSGSNLNRDLTGASDIPQGNWVDRWLPASWRPYARLARLDRPIGTWLLYLPCLWGLALGWQAIGAPAATAPLLEMLRLVVLFTVGALVMRGAGCTVNDLWDRKLDQQVARTADRPIASGAISPRAALVFLAVQLSIGLAILLQLNQPSWAIGAAVLVLVFLYPAAKRVTDWPQAVLGLTFNWGALLGFAAVTGTISPASLLAYAAGFFWTLGYDTIYAHQDKEDDAIVGVRSSALALGPKTKPALVGFYTLTIGLLAASLWTAELGPLAYAGLALAGLHFARQIRVTDLDDPQACLRTFKSNRDAGLLIALAIVLG</sequence>
<dbReference type="EMBL" id="FNBW01000006">
    <property type="protein sequence ID" value="SDF76726.1"/>
    <property type="molecule type" value="Genomic_DNA"/>
</dbReference>
<dbReference type="InterPro" id="IPR006370">
    <property type="entry name" value="HB_polyprenyltransferase-like"/>
</dbReference>
<comment type="cofactor">
    <cofactor evidence="1 11">
        <name>Mg(2+)</name>
        <dbReference type="ChEBI" id="CHEBI:18420"/>
    </cofactor>
</comment>
<accession>A0A8G2EWE3</accession>
<dbReference type="PROSITE" id="PS00943">
    <property type="entry name" value="UBIA"/>
    <property type="match status" value="1"/>
</dbReference>
<dbReference type="GO" id="GO:0005886">
    <property type="term" value="C:plasma membrane"/>
    <property type="evidence" value="ECO:0007669"/>
    <property type="project" value="UniProtKB-SubCell"/>
</dbReference>
<evidence type="ECO:0000256" key="12">
    <source>
        <dbReference type="NCBIfam" id="TIGR01474"/>
    </source>
</evidence>
<keyword evidence="4 11" id="KW-1003">Cell membrane</keyword>
<evidence type="ECO:0000256" key="7">
    <source>
        <dbReference type="ARBA" id="ARBA00022688"/>
    </source>
</evidence>
<dbReference type="InterPro" id="IPR030470">
    <property type="entry name" value="UbiA_prenylTrfase_CS"/>
</dbReference>
<comment type="function">
    <text evidence="11">Catalyzes the prenylation of para-hydroxybenzoate (PHB) with an all-trans polyprenyl group. Mediates the second step in the final reaction sequence of ubiquinone-8 (UQ-8) biosynthesis, which is the condensation of the polyisoprenoid side chain with PHB, generating the first membrane-bound Q intermediate 3-octaprenyl-4-hydroxybenzoate.</text>
</comment>
<dbReference type="InterPro" id="IPR039653">
    <property type="entry name" value="Prenyltransferase"/>
</dbReference>
<keyword evidence="5 11" id="KW-0997">Cell inner membrane</keyword>
<evidence type="ECO:0000256" key="9">
    <source>
        <dbReference type="ARBA" id="ARBA00022989"/>
    </source>
</evidence>
<comment type="pathway">
    <text evidence="11">Cofactor biosynthesis; ubiquinone biosynthesis.</text>
</comment>
<dbReference type="PANTHER" id="PTHR11048">
    <property type="entry name" value="PRENYLTRANSFERASES"/>
    <property type="match status" value="1"/>
</dbReference>
<dbReference type="Gene3D" id="1.10.357.140">
    <property type="entry name" value="UbiA prenyltransferase"/>
    <property type="match status" value="1"/>
</dbReference>
<evidence type="ECO:0000256" key="5">
    <source>
        <dbReference type="ARBA" id="ARBA00022519"/>
    </source>
</evidence>
<feature type="transmembrane region" description="Helical" evidence="11">
    <location>
        <begin position="185"/>
        <end position="209"/>
    </location>
</feature>
<organism evidence="13 14">
    <name type="scientific">Thalassobaculum litoreum DSM 18839</name>
    <dbReference type="NCBI Taxonomy" id="1123362"/>
    <lineage>
        <taxon>Bacteria</taxon>
        <taxon>Pseudomonadati</taxon>
        <taxon>Pseudomonadota</taxon>
        <taxon>Alphaproteobacteria</taxon>
        <taxon>Rhodospirillales</taxon>
        <taxon>Thalassobaculaceae</taxon>
        <taxon>Thalassobaculum</taxon>
    </lineage>
</organism>